<evidence type="ECO:0000256" key="2">
    <source>
        <dbReference type="ARBA" id="ARBA00023295"/>
    </source>
</evidence>
<dbReference type="SUPFAM" id="SSF88713">
    <property type="entry name" value="Glycoside hydrolase/deacetylase"/>
    <property type="match status" value="1"/>
</dbReference>
<accession>A0A0L8FXL2</accession>
<sequence length="353" mass="40842">LQSCNPTKEGMLNIHLVPHSHDDVGWLKNVDQYYYGSRLEIALGAWSMADEAVTHYTSLIEEHSRGFKFLEKNFGACARPRTGWQVDPFGHSKEVAALFAQFGYDGMMFGRLDFQDKDKRMRDKTMEMLWRASDSLGRKANLFTSAMFNNYNYPNGLCWDDFCRQDPIVADSYATNHIIFTMGADFQYTNAESWFTNLDKLIKIVNDQQASGSKMNALYSTPSCYIYNLNKVNKTWTEKTDDFFPYAHKRHAFWTGYYTSRAAFKRYVRESNNMLQVCKQANVLAKLGQSAKVDDLWKEFSIVQHHDAVTGTAKQEVDRDYRRRLAFGINSCQVVTRDYKQTLLLFLVGRLTT</sequence>
<keyword evidence="1" id="KW-0378">Hydrolase</keyword>
<feature type="domain" description="Glycoside hydrolase family 38 central" evidence="3">
    <location>
        <begin position="252"/>
        <end position="325"/>
    </location>
</feature>
<dbReference type="FunFam" id="1.20.1270.50:FF:000003">
    <property type="entry name" value="Alpha-mannosidase"/>
    <property type="match status" value="1"/>
</dbReference>
<evidence type="ECO:0000259" key="3">
    <source>
        <dbReference type="SMART" id="SM00872"/>
    </source>
</evidence>
<dbReference type="EMBL" id="KQ425507">
    <property type="protein sequence ID" value="KOF69413.1"/>
    <property type="molecule type" value="Genomic_DNA"/>
</dbReference>
<dbReference type="InterPro" id="IPR050843">
    <property type="entry name" value="Glycosyl_Hydrlase_38"/>
</dbReference>
<protein>
    <recommendedName>
        <fullName evidence="3">Glycoside hydrolase family 38 central domain-containing protein</fullName>
    </recommendedName>
</protein>
<dbReference type="InterPro" id="IPR027291">
    <property type="entry name" value="Glyco_hydro_38_N_sf"/>
</dbReference>
<organism evidence="4">
    <name type="scientific">Octopus bimaculoides</name>
    <name type="common">California two-spotted octopus</name>
    <dbReference type="NCBI Taxonomy" id="37653"/>
    <lineage>
        <taxon>Eukaryota</taxon>
        <taxon>Metazoa</taxon>
        <taxon>Spiralia</taxon>
        <taxon>Lophotrochozoa</taxon>
        <taxon>Mollusca</taxon>
        <taxon>Cephalopoda</taxon>
        <taxon>Coleoidea</taxon>
        <taxon>Octopodiformes</taxon>
        <taxon>Octopoda</taxon>
        <taxon>Incirrata</taxon>
        <taxon>Octopodidae</taxon>
        <taxon>Octopus</taxon>
    </lineage>
</organism>
<dbReference type="Gene3D" id="3.20.110.10">
    <property type="entry name" value="Glycoside hydrolase 38, N terminal domain"/>
    <property type="match status" value="2"/>
</dbReference>
<dbReference type="OrthoDB" id="2016903at2759"/>
<evidence type="ECO:0000256" key="1">
    <source>
        <dbReference type="ARBA" id="ARBA00022801"/>
    </source>
</evidence>
<keyword evidence="2" id="KW-0326">Glycosidase</keyword>
<dbReference type="SMART" id="SM00872">
    <property type="entry name" value="Alpha-mann_mid"/>
    <property type="match status" value="1"/>
</dbReference>
<dbReference type="InterPro" id="IPR028995">
    <property type="entry name" value="Glyco_hydro_57/38_cen_sf"/>
</dbReference>
<proteinExistence type="predicted"/>
<dbReference type="InterPro" id="IPR000602">
    <property type="entry name" value="Glyco_hydro_38_N"/>
</dbReference>
<reference evidence="4" key="1">
    <citation type="submission" date="2015-07" db="EMBL/GenBank/DDBJ databases">
        <title>MeaNS - Measles Nucleotide Surveillance Program.</title>
        <authorList>
            <person name="Tran T."/>
            <person name="Druce J."/>
        </authorList>
    </citation>
    <scope>NUCLEOTIDE SEQUENCE</scope>
    <source>
        <strain evidence="4">UCB-OBI-ISO-001</strain>
        <tissue evidence="4">Gonad</tissue>
    </source>
</reference>
<dbReference type="PANTHER" id="PTHR11607">
    <property type="entry name" value="ALPHA-MANNOSIDASE"/>
    <property type="match status" value="1"/>
</dbReference>
<dbReference type="GO" id="GO:0004559">
    <property type="term" value="F:alpha-mannosidase activity"/>
    <property type="evidence" value="ECO:0007669"/>
    <property type="project" value="InterPro"/>
</dbReference>
<dbReference type="SUPFAM" id="SSF88688">
    <property type="entry name" value="Families 57/38 glycoside transferase middle domain"/>
    <property type="match status" value="1"/>
</dbReference>
<dbReference type="Gene3D" id="1.20.1270.50">
    <property type="entry name" value="Glycoside hydrolase family 38, central domain"/>
    <property type="match status" value="2"/>
</dbReference>
<dbReference type="AlphaFoldDB" id="A0A0L8FXL2"/>
<dbReference type="PANTHER" id="PTHR11607:SF3">
    <property type="entry name" value="LYSOSOMAL ALPHA-MANNOSIDASE"/>
    <property type="match status" value="1"/>
</dbReference>
<dbReference type="Pfam" id="PF09261">
    <property type="entry name" value="Alpha-mann_mid"/>
    <property type="match status" value="1"/>
</dbReference>
<dbReference type="GO" id="GO:0006013">
    <property type="term" value="P:mannose metabolic process"/>
    <property type="evidence" value="ECO:0007669"/>
    <property type="project" value="InterPro"/>
</dbReference>
<evidence type="ECO:0000313" key="4">
    <source>
        <dbReference type="EMBL" id="KOF69413.1"/>
    </source>
</evidence>
<dbReference type="Pfam" id="PF01074">
    <property type="entry name" value="Glyco_hydro_38N"/>
    <property type="match status" value="1"/>
</dbReference>
<dbReference type="GO" id="GO:0005764">
    <property type="term" value="C:lysosome"/>
    <property type="evidence" value="ECO:0007669"/>
    <property type="project" value="TreeGrafter"/>
</dbReference>
<dbReference type="InterPro" id="IPR037094">
    <property type="entry name" value="Glyco_hydro_38_cen_sf"/>
</dbReference>
<gene>
    <name evidence="4" type="ORF">OCBIM_22005052mg</name>
</gene>
<dbReference type="InterPro" id="IPR015341">
    <property type="entry name" value="Glyco_hydro_38_cen"/>
</dbReference>
<dbReference type="InterPro" id="IPR011330">
    <property type="entry name" value="Glyco_hydro/deAcase_b/a-brl"/>
</dbReference>
<name>A0A0L8FXL2_OCTBM</name>
<dbReference type="FunFam" id="1.20.1270.50:FF:000002">
    <property type="entry name" value="Alpha-mannosidase"/>
    <property type="match status" value="1"/>
</dbReference>
<feature type="non-terminal residue" evidence="4">
    <location>
        <position position="1"/>
    </location>
</feature>